<dbReference type="PANTHER" id="PTHR38795">
    <property type="entry name" value="DUF6604 DOMAIN-CONTAINING PROTEIN"/>
    <property type="match status" value="1"/>
</dbReference>
<organism evidence="3 4">
    <name type="scientific">Ramalina farinacea</name>
    <dbReference type="NCBI Taxonomy" id="258253"/>
    <lineage>
        <taxon>Eukaryota</taxon>
        <taxon>Fungi</taxon>
        <taxon>Dikarya</taxon>
        <taxon>Ascomycota</taxon>
        <taxon>Pezizomycotina</taxon>
        <taxon>Lecanoromycetes</taxon>
        <taxon>OSLEUM clade</taxon>
        <taxon>Lecanoromycetidae</taxon>
        <taxon>Lecanorales</taxon>
        <taxon>Lecanorineae</taxon>
        <taxon>Ramalinaceae</taxon>
        <taxon>Ramalina</taxon>
    </lineage>
</organism>
<evidence type="ECO:0000256" key="1">
    <source>
        <dbReference type="SAM" id="MobiDB-lite"/>
    </source>
</evidence>
<feature type="compositionally biased region" description="Basic and acidic residues" evidence="1">
    <location>
        <begin position="694"/>
        <end position="707"/>
    </location>
</feature>
<reference evidence="3" key="1">
    <citation type="journal article" date="2023" name="Genome Biol. Evol.">
        <title>First Whole Genome Sequence and Flow Cytometry Genome Size Data for the Lichen-Forming Fungus Ramalina farinacea (Ascomycota).</title>
        <authorList>
            <person name="Llewellyn T."/>
            <person name="Mian S."/>
            <person name="Hill R."/>
            <person name="Leitch I.J."/>
            <person name="Gaya E."/>
        </authorList>
    </citation>
    <scope>NUCLEOTIDE SEQUENCE</scope>
    <source>
        <strain evidence="3">LIQ254RAFAR</strain>
    </source>
</reference>
<dbReference type="PANTHER" id="PTHR38795:SF1">
    <property type="entry name" value="DUF6604 DOMAIN-CONTAINING PROTEIN"/>
    <property type="match status" value="1"/>
</dbReference>
<feature type="region of interest" description="Disordered" evidence="1">
    <location>
        <begin position="170"/>
        <end position="198"/>
    </location>
</feature>
<evidence type="ECO:0000313" key="4">
    <source>
        <dbReference type="Proteomes" id="UP001161017"/>
    </source>
</evidence>
<evidence type="ECO:0000313" key="3">
    <source>
        <dbReference type="EMBL" id="MDI1493250.1"/>
    </source>
</evidence>
<feature type="region of interest" description="Disordered" evidence="1">
    <location>
        <begin position="42"/>
        <end position="81"/>
    </location>
</feature>
<feature type="compositionally biased region" description="Basic and acidic residues" evidence="1">
    <location>
        <begin position="63"/>
        <end position="73"/>
    </location>
</feature>
<dbReference type="AlphaFoldDB" id="A0AA43QZS4"/>
<comment type="caution">
    <text evidence="3">The sequence shown here is derived from an EMBL/GenBank/DDBJ whole genome shotgun (WGS) entry which is preliminary data.</text>
</comment>
<dbReference type="Pfam" id="PF20253">
    <property type="entry name" value="DUF6604"/>
    <property type="match status" value="1"/>
</dbReference>
<sequence length="1152" mass="128261">MLPPFLKSSYKTYKEDTNAVASWLALTAKQCGYPVDLLSTAKEPDSRATQASSGRLKGKARKAAKDAAQKEPGRSTSSASAKPPRYIIKIKEFVTLAEYVSSQEIPPVRVPHVLARTLHRAISLRKKHGELKQDAAVSSSHSDDTHGHFLGVLERVMEILKRRMPSSLIDDTLTRPASDVSSQSQDQGDAGGLGNMFGGMDIEEPSQAFLDAPDIRREAKKDPRDGPTFEVESDASEEEEFMALHCLFQDIKQIRSWVKQLWRNYKEGSDLVAVSVTVNTAIDFVRSMGEEFEKSFPHRTGFKSMVRLYYTAQCVARGQHPGNKERPGDLVNFKLFDVVDEAMMGTFSSLSSFQDIIQPGTVPMYKPGALGTRNRRTTWARKSPREKFADDQLNIFESLPQIYLFNIIGSKKPLVTDELMRGLETLRPHAEIPVWLVFAVQCFLDSHHVLEEATERPFQQLVQTSRMIENSITNTLKFHQSLRVETWPRSNDAIFKQLLWSIEQWVKKDVVAEKFRTLPQARMIPAPEPHSMLRSNPLLCGLIMFNFKMRAQDLGVTLANAWSSILTTAQIYNAVRQEKLLSLPWKDMEMLISLQSEETFFVGEHPKSPEEYVKRFALNMGYSATMFAKDHRENAPIASKKGPRGLSELCPTAKLCVGRYCENNATVAWTREAVELLFKSKLEDDDDNGTENATDDKAPTGAKDKSKVKQSASGGLIRMPKKRFTSRPAVEFLEVLANALQAEELEMSFDYLLMHRFCWMLLRNIHEACRPQLLNIFGGGYIEQENQLPFVVGYIFMTCSQISRLANLIKKKPEGTAITSQVLATAATASFACGSRVVTAIRFALSAYPFKAHSALVPQVLIFMSKLGNVGGYSFSGFYENTRELDESNDVYLRQVMDLLGHYGATRTVRGSEDIGRFEAFGDVTITLKWIMDPPGSTTLTYAQSREAIGYALQVIDSDIFAPEAVDHEMSVIISVGRDRKILVDVTQEDGDPFSAEAGRTLDLTCQIYDTRPISRSGTAATLAVATAEYNEHRYAAVPPNFAQTIIRDGVQFKLLLGPEEGQSHWPYFTFAGLVNVAGAIQSVLERADAPSADSWGALFASIETQGIGTTVGFVHFETVKPGVHLLTSENSTQPSISGLGNSSAMLHVDVT</sequence>
<accession>A0AA43QZS4</accession>
<proteinExistence type="predicted"/>
<dbReference type="InterPro" id="IPR046539">
    <property type="entry name" value="DUF6604"/>
</dbReference>
<protein>
    <recommendedName>
        <fullName evidence="2">DUF6604 domain-containing protein</fullName>
    </recommendedName>
</protein>
<dbReference type="EMBL" id="JAPUFD010000025">
    <property type="protein sequence ID" value="MDI1493250.1"/>
    <property type="molecule type" value="Genomic_DNA"/>
</dbReference>
<evidence type="ECO:0000259" key="2">
    <source>
        <dbReference type="Pfam" id="PF20253"/>
    </source>
</evidence>
<gene>
    <name evidence="3" type="ORF">OHK93_005038</name>
</gene>
<feature type="compositionally biased region" description="Low complexity" evidence="1">
    <location>
        <begin position="177"/>
        <end position="188"/>
    </location>
</feature>
<feature type="domain" description="DUF6604" evidence="2">
    <location>
        <begin position="11"/>
        <end position="293"/>
    </location>
</feature>
<keyword evidence="4" id="KW-1185">Reference proteome</keyword>
<name>A0AA43QZS4_9LECA</name>
<feature type="region of interest" description="Disordered" evidence="1">
    <location>
        <begin position="685"/>
        <end position="714"/>
    </location>
</feature>
<dbReference type="Proteomes" id="UP001161017">
    <property type="component" value="Unassembled WGS sequence"/>
</dbReference>